<dbReference type="PROSITE" id="PS50927">
    <property type="entry name" value="BULB_LECTIN"/>
    <property type="match status" value="1"/>
</dbReference>
<evidence type="ECO:0000259" key="21">
    <source>
        <dbReference type="PROSITE" id="PS50948"/>
    </source>
</evidence>
<sequence length="922" mass="102662">MACLPFLICLLLISFCKCDDQLTQAKQLHPGDVLGSKSGVFALGFFSPGTSNKSLYLGIWYHNIPQRTYVWVANRDNPISTPSSSVMLAISNSSNLVLSDSEGRTLWTTNITITGGDGAYAALLDTGNLVLQLPNETIIWQSFNHPTDTILPNMKFLLRYKAQVSRRLVAWKGPNDPSTGEFSLSGDPSLDIQAFIWHGTKPYYRFVVIGRVSVSGEAYGSNNTSFIYQTLVNTQDEFYVRYTTSDGSANARIMLDYMGTFRFLSWDDSSSSWTVRLQRPASTIDCYTYASCGPFGYCDAMLAIPRCQCLDGFEPDTTNSSRGCRRKQQLRCGDGNHFVTMSGMKVPDKFIPVPNRSFDECTAECNRNCSCTVYAYANLTIAGTTADQSRCLLWTGELVDTGRTGLGDGQNLYLRLAYSPGYTSEANKKNKKVVKVVVPIIACLLTFTSIYLVRKWQTKGKQRNDENKKRTVLGNFTTSHELFEQNVEFPNINFEEVATATNNFSDSNMLGKGGFGKVYKGKLEGGKEVAVKRLGTGSTQGVEHFTNEVVLIAKLQHKNLVRLLGCCIHGEEKLLIYEYLPNRSLDYFLFDDSKKSMLDWRTRFNIIKGVARGLVYLHQDSRMTIIHRDLKASNILLDEEMSPKISDFGMARIFGSNQHQANTKHVVGTYGYMSPEYAMEGIFSVKSDTYSFGVLVLELISGSKISSPHLTMDFPNLIARAWSLWKDGNAEDFVDSIILESYPISEFLLCIHLGLLCVQEDPSARPFMSSVVAMGYASPEYAWRGEMTLKCDVYSFGVVLLETLSGQRNGPMYSLLPHAWELWEQGRVMSLLDATIGLPLSVSGPDHTEMEDELARCVQIGLLCVQDAPEERPAMSAVVAMLTSKSSRVDRPKRPGVHGGRSRPPLRESELLGATDIDDDLT</sequence>
<keyword evidence="6" id="KW-0808">Transferase</keyword>
<dbReference type="FunFam" id="2.90.10.10:FF:000014">
    <property type="entry name" value="Serine/threonine-protein kinase"/>
    <property type="match status" value="1"/>
</dbReference>
<evidence type="ECO:0000256" key="7">
    <source>
        <dbReference type="ARBA" id="ARBA00022729"/>
    </source>
</evidence>
<dbReference type="InterPro" id="IPR036426">
    <property type="entry name" value="Bulb-type_lectin_dom_sf"/>
</dbReference>
<dbReference type="PIRSF" id="PIRSF000641">
    <property type="entry name" value="SRK"/>
    <property type="match status" value="1"/>
</dbReference>
<dbReference type="Gene3D" id="3.30.200.20">
    <property type="entry name" value="Phosphorylase Kinase, domain 1"/>
    <property type="match status" value="1"/>
</dbReference>
<evidence type="ECO:0000256" key="3">
    <source>
        <dbReference type="ARBA" id="ARBA00022475"/>
    </source>
</evidence>
<evidence type="ECO:0000256" key="9">
    <source>
        <dbReference type="ARBA" id="ARBA00022777"/>
    </source>
</evidence>
<evidence type="ECO:0000256" key="4">
    <source>
        <dbReference type="ARBA" id="ARBA00022527"/>
    </source>
</evidence>
<dbReference type="PROSITE" id="PS50011">
    <property type="entry name" value="PROTEIN_KINASE_DOM"/>
    <property type="match status" value="1"/>
</dbReference>
<evidence type="ECO:0000256" key="8">
    <source>
        <dbReference type="ARBA" id="ARBA00022741"/>
    </source>
</evidence>
<dbReference type="SUPFAM" id="SSF56112">
    <property type="entry name" value="Protein kinase-like (PK-like)"/>
    <property type="match status" value="2"/>
</dbReference>
<dbReference type="GO" id="GO:0048544">
    <property type="term" value="P:recognition of pollen"/>
    <property type="evidence" value="ECO:0007669"/>
    <property type="project" value="InterPro"/>
</dbReference>
<feature type="binding site" evidence="16">
    <location>
        <position position="532"/>
    </location>
    <ligand>
        <name>ATP</name>
        <dbReference type="ChEBI" id="CHEBI:30616"/>
    </ligand>
</feature>
<dbReference type="SMART" id="SM00220">
    <property type="entry name" value="S_TKc"/>
    <property type="match status" value="1"/>
</dbReference>
<dbReference type="GO" id="GO:0005524">
    <property type="term" value="F:ATP binding"/>
    <property type="evidence" value="ECO:0007669"/>
    <property type="project" value="UniProtKB-UniRule"/>
</dbReference>
<reference evidence="22 23" key="1">
    <citation type="journal article" date="2005" name="PLoS Biol.">
        <title>The genomes of Oryza sativa: a history of duplications.</title>
        <authorList>
            <person name="Yu J."/>
            <person name="Wang J."/>
            <person name="Lin W."/>
            <person name="Li S."/>
            <person name="Li H."/>
            <person name="Zhou J."/>
            <person name="Ni P."/>
            <person name="Dong W."/>
            <person name="Hu S."/>
            <person name="Zeng C."/>
            <person name="Zhang J."/>
            <person name="Zhang Y."/>
            <person name="Li R."/>
            <person name="Xu Z."/>
            <person name="Li S."/>
            <person name="Li X."/>
            <person name="Zheng H."/>
            <person name="Cong L."/>
            <person name="Lin L."/>
            <person name="Yin J."/>
            <person name="Geng J."/>
            <person name="Li G."/>
            <person name="Shi J."/>
            <person name="Liu J."/>
            <person name="Lv H."/>
            <person name="Li J."/>
            <person name="Wang J."/>
            <person name="Deng Y."/>
            <person name="Ran L."/>
            <person name="Shi X."/>
            <person name="Wang X."/>
            <person name="Wu Q."/>
            <person name="Li C."/>
            <person name="Ren X."/>
            <person name="Wang J."/>
            <person name="Wang X."/>
            <person name="Li D."/>
            <person name="Liu D."/>
            <person name="Zhang X."/>
            <person name="Ji Z."/>
            <person name="Zhao W."/>
            <person name="Sun Y."/>
            <person name="Zhang Z."/>
            <person name="Bao J."/>
            <person name="Han Y."/>
            <person name="Dong L."/>
            <person name="Ji J."/>
            <person name="Chen P."/>
            <person name="Wu S."/>
            <person name="Liu J."/>
            <person name="Xiao Y."/>
            <person name="Bu D."/>
            <person name="Tan J."/>
            <person name="Yang L."/>
            <person name="Ye C."/>
            <person name="Zhang J."/>
            <person name="Xu J."/>
            <person name="Zhou Y."/>
            <person name="Yu Y."/>
            <person name="Zhang B."/>
            <person name="Zhuang S."/>
            <person name="Wei H."/>
            <person name="Liu B."/>
            <person name="Lei M."/>
            <person name="Yu H."/>
            <person name="Li Y."/>
            <person name="Xu H."/>
            <person name="Wei S."/>
            <person name="He X."/>
            <person name="Fang L."/>
            <person name="Zhang Z."/>
            <person name="Zhang Y."/>
            <person name="Huang X."/>
            <person name="Su Z."/>
            <person name="Tong W."/>
            <person name="Li J."/>
            <person name="Tong Z."/>
            <person name="Li S."/>
            <person name="Ye J."/>
            <person name="Wang L."/>
            <person name="Fang L."/>
            <person name="Lei T."/>
            <person name="Chen C."/>
            <person name="Chen H."/>
            <person name="Xu Z."/>
            <person name="Li H."/>
            <person name="Huang H."/>
            <person name="Zhang F."/>
            <person name="Xu H."/>
            <person name="Li N."/>
            <person name="Zhao C."/>
            <person name="Li S."/>
            <person name="Dong L."/>
            <person name="Huang Y."/>
            <person name="Li L."/>
            <person name="Xi Y."/>
            <person name="Qi Q."/>
            <person name="Li W."/>
            <person name="Zhang B."/>
            <person name="Hu W."/>
            <person name="Zhang Y."/>
            <person name="Tian X."/>
            <person name="Jiao Y."/>
            <person name="Liang X."/>
            <person name="Jin J."/>
            <person name="Gao L."/>
            <person name="Zheng W."/>
            <person name="Hao B."/>
            <person name="Liu S."/>
            <person name="Wang W."/>
            <person name="Yuan L."/>
            <person name="Cao M."/>
            <person name="McDermott J."/>
            <person name="Samudrala R."/>
            <person name="Wang J."/>
            <person name="Wong G.K."/>
            <person name="Yang H."/>
        </authorList>
    </citation>
    <scope>NUCLEOTIDE SEQUENCE [LARGE SCALE GENOMIC DNA]</scope>
    <source>
        <strain evidence="23">cv. 93-11</strain>
    </source>
</reference>
<dbReference type="FunFam" id="3.30.200.20:FF:000402">
    <property type="entry name" value="Serine/threonine-protein kinase"/>
    <property type="match status" value="1"/>
</dbReference>
<dbReference type="InterPro" id="IPR000858">
    <property type="entry name" value="S_locus_glycoprot_dom"/>
</dbReference>
<evidence type="ECO:0000259" key="20">
    <source>
        <dbReference type="PROSITE" id="PS50927"/>
    </source>
</evidence>
<name>B8AUW5_ORYSI</name>
<feature type="region of interest" description="Disordered" evidence="17">
    <location>
        <begin position="884"/>
        <end position="922"/>
    </location>
</feature>
<feature type="domain" description="Protein kinase" evidence="19">
    <location>
        <begin position="504"/>
        <end position="781"/>
    </location>
</feature>
<feature type="domain" description="Bulb-type lectin" evidence="20">
    <location>
        <begin position="19"/>
        <end position="144"/>
    </location>
</feature>
<evidence type="ECO:0000256" key="12">
    <source>
        <dbReference type="ARBA" id="ARBA00023170"/>
    </source>
</evidence>
<dbReference type="EC" id="2.7.11.1" evidence="2"/>
<dbReference type="GO" id="GO:0005886">
    <property type="term" value="C:plasma membrane"/>
    <property type="evidence" value="ECO:0007669"/>
    <property type="project" value="UniProtKB-SubCell"/>
</dbReference>
<gene>
    <name evidence="22" type="ORF">OsI_17566</name>
</gene>
<feature type="domain" description="Apple" evidence="21">
    <location>
        <begin position="332"/>
        <end position="417"/>
    </location>
</feature>
<dbReference type="CDD" id="cd01098">
    <property type="entry name" value="PAN_AP_plant"/>
    <property type="match status" value="1"/>
</dbReference>
<dbReference type="Proteomes" id="UP000007015">
    <property type="component" value="Chromosome 4"/>
</dbReference>
<dbReference type="InterPro" id="IPR001245">
    <property type="entry name" value="Ser-Thr/Tyr_kinase_cat_dom"/>
</dbReference>
<dbReference type="PANTHER" id="PTHR27002">
    <property type="entry name" value="RECEPTOR-LIKE SERINE/THREONINE-PROTEIN KINASE SD1-8"/>
    <property type="match status" value="1"/>
</dbReference>
<keyword evidence="7 18" id="KW-0732">Signal</keyword>
<dbReference type="Pfam" id="PF01453">
    <property type="entry name" value="B_lectin"/>
    <property type="match status" value="1"/>
</dbReference>
<evidence type="ECO:0000256" key="18">
    <source>
        <dbReference type="SAM" id="SignalP"/>
    </source>
</evidence>
<dbReference type="CDD" id="cd00028">
    <property type="entry name" value="B_lectin"/>
    <property type="match status" value="1"/>
</dbReference>
<evidence type="ECO:0000256" key="5">
    <source>
        <dbReference type="ARBA" id="ARBA00022536"/>
    </source>
</evidence>
<dbReference type="InterPro" id="IPR024171">
    <property type="entry name" value="SRK-like_kinase"/>
</dbReference>
<evidence type="ECO:0000256" key="6">
    <source>
        <dbReference type="ARBA" id="ARBA00022679"/>
    </source>
</evidence>
<evidence type="ECO:0000256" key="16">
    <source>
        <dbReference type="PROSITE-ProRule" id="PRU10141"/>
    </source>
</evidence>
<evidence type="ECO:0000256" key="11">
    <source>
        <dbReference type="ARBA" id="ARBA00023157"/>
    </source>
</evidence>
<feature type="chain" id="PRO_5002867903" description="non-specific serine/threonine protein kinase" evidence="18">
    <location>
        <begin position="19"/>
        <end position="922"/>
    </location>
</feature>
<dbReference type="PANTHER" id="PTHR27002:SF913">
    <property type="entry name" value="RECEPTOR-LIKE SERINE_THREONINE-PROTEIN KINASE"/>
    <property type="match status" value="1"/>
</dbReference>
<dbReference type="GO" id="GO:0051707">
    <property type="term" value="P:response to other organism"/>
    <property type="evidence" value="ECO:0007669"/>
    <property type="project" value="UniProtKB-ARBA"/>
</dbReference>
<evidence type="ECO:0000259" key="19">
    <source>
        <dbReference type="PROSITE" id="PS50011"/>
    </source>
</evidence>
<evidence type="ECO:0000256" key="17">
    <source>
        <dbReference type="SAM" id="MobiDB-lite"/>
    </source>
</evidence>
<dbReference type="Pfam" id="PF07714">
    <property type="entry name" value="PK_Tyr_Ser-Thr"/>
    <property type="match status" value="1"/>
</dbReference>
<comment type="catalytic activity">
    <reaction evidence="15">
        <text>L-seryl-[protein] + ATP = O-phospho-L-seryl-[protein] + ADP + H(+)</text>
        <dbReference type="Rhea" id="RHEA:17989"/>
        <dbReference type="Rhea" id="RHEA-COMP:9863"/>
        <dbReference type="Rhea" id="RHEA-COMP:11604"/>
        <dbReference type="ChEBI" id="CHEBI:15378"/>
        <dbReference type="ChEBI" id="CHEBI:29999"/>
        <dbReference type="ChEBI" id="CHEBI:30616"/>
        <dbReference type="ChEBI" id="CHEBI:83421"/>
        <dbReference type="ChEBI" id="CHEBI:456216"/>
        <dbReference type="EC" id="2.7.11.1"/>
    </reaction>
</comment>
<keyword evidence="3" id="KW-0472">Membrane</keyword>
<keyword evidence="23" id="KW-1185">Reference proteome</keyword>
<keyword evidence="10 16" id="KW-0067">ATP-binding</keyword>
<dbReference type="SMART" id="SM00108">
    <property type="entry name" value="B_lectin"/>
    <property type="match status" value="1"/>
</dbReference>
<evidence type="ECO:0000256" key="13">
    <source>
        <dbReference type="ARBA" id="ARBA00023180"/>
    </source>
</evidence>
<dbReference type="InterPro" id="IPR003609">
    <property type="entry name" value="Pan_app"/>
</dbReference>
<keyword evidence="8 16" id="KW-0547">Nucleotide-binding</keyword>
<evidence type="ECO:0000256" key="10">
    <source>
        <dbReference type="ARBA" id="ARBA00022840"/>
    </source>
</evidence>
<dbReference type="OMA" id="CGDGNHF"/>
<organism evidence="22 23">
    <name type="scientific">Oryza sativa subsp. indica</name>
    <name type="common">Rice</name>
    <dbReference type="NCBI Taxonomy" id="39946"/>
    <lineage>
        <taxon>Eukaryota</taxon>
        <taxon>Viridiplantae</taxon>
        <taxon>Streptophyta</taxon>
        <taxon>Embryophyta</taxon>
        <taxon>Tracheophyta</taxon>
        <taxon>Spermatophyta</taxon>
        <taxon>Magnoliopsida</taxon>
        <taxon>Liliopsida</taxon>
        <taxon>Poales</taxon>
        <taxon>Poaceae</taxon>
        <taxon>BOP clade</taxon>
        <taxon>Oryzoideae</taxon>
        <taxon>Oryzeae</taxon>
        <taxon>Oryzinae</taxon>
        <taxon>Oryza</taxon>
        <taxon>Oryza sativa</taxon>
    </lineage>
</organism>
<evidence type="ECO:0000256" key="1">
    <source>
        <dbReference type="ARBA" id="ARBA00004251"/>
    </source>
</evidence>
<dbReference type="HOGENOM" id="CLU_000288_116_4_1"/>
<keyword evidence="3" id="KW-1003">Cell membrane</keyword>
<dbReference type="EMBL" id="CM000129">
    <property type="protein sequence ID" value="EEC78087.1"/>
    <property type="molecule type" value="Genomic_DNA"/>
</dbReference>
<protein>
    <recommendedName>
        <fullName evidence="2">non-specific serine/threonine protein kinase</fullName>
        <ecNumber evidence="2">2.7.11.1</ecNumber>
    </recommendedName>
</protein>
<comment type="subcellular location">
    <subcellularLocation>
        <location evidence="1">Cell membrane</location>
        <topology evidence="1">Single-pass type I membrane protein</topology>
    </subcellularLocation>
</comment>
<dbReference type="InterPro" id="IPR008271">
    <property type="entry name" value="Ser/Thr_kinase_AS"/>
</dbReference>
<dbReference type="SUPFAM" id="SSF51110">
    <property type="entry name" value="alpha-D-mannose-specific plant lectins"/>
    <property type="match status" value="1"/>
</dbReference>
<dbReference type="InterPro" id="IPR001480">
    <property type="entry name" value="Bulb-type_lectin_dom"/>
</dbReference>
<dbReference type="InterPro" id="IPR011009">
    <property type="entry name" value="Kinase-like_dom_sf"/>
</dbReference>
<evidence type="ECO:0000256" key="2">
    <source>
        <dbReference type="ARBA" id="ARBA00012513"/>
    </source>
</evidence>
<dbReference type="Pfam" id="PF00954">
    <property type="entry name" value="S_locus_glycop"/>
    <property type="match status" value="1"/>
</dbReference>
<evidence type="ECO:0000256" key="15">
    <source>
        <dbReference type="ARBA" id="ARBA00048679"/>
    </source>
</evidence>
<keyword evidence="5" id="KW-0245">EGF-like domain</keyword>
<dbReference type="AlphaFoldDB" id="B8AUW5"/>
<dbReference type="PROSITE" id="PS00107">
    <property type="entry name" value="PROTEIN_KINASE_ATP"/>
    <property type="match status" value="1"/>
</dbReference>
<keyword evidence="13" id="KW-0325">Glycoprotein</keyword>
<dbReference type="PROSITE" id="PS00108">
    <property type="entry name" value="PROTEIN_KINASE_ST"/>
    <property type="match status" value="1"/>
</dbReference>
<evidence type="ECO:0000313" key="23">
    <source>
        <dbReference type="Proteomes" id="UP000007015"/>
    </source>
</evidence>
<keyword evidence="12" id="KW-0675">Receptor</keyword>
<keyword evidence="9" id="KW-0418">Kinase</keyword>
<evidence type="ECO:0000313" key="22">
    <source>
        <dbReference type="EMBL" id="EEC78087.1"/>
    </source>
</evidence>
<dbReference type="GO" id="GO:0004674">
    <property type="term" value="F:protein serine/threonine kinase activity"/>
    <property type="evidence" value="ECO:0007669"/>
    <property type="project" value="UniProtKB-KW"/>
</dbReference>
<dbReference type="Gene3D" id="2.90.10.10">
    <property type="entry name" value="Bulb-type lectin domain"/>
    <property type="match status" value="1"/>
</dbReference>
<dbReference type="Gene3D" id="1.10.510.10">
    <property type="entry name" value="Transferase(Phosphotransferase) domain 1"/>
    <property type="match status" value="2"/>
</dbReference>
<dbReference type="InterPro" id="IPR017441">
    <property type="entry name" value="Protein_kinase_ATP_BS"/>
</dbReference>
<keyword evidence="4" id="KW-0723">Serine/threonine-protein kinase</keyword>
<accession>B8AUW5</accession>
<comment type="catalytic activity">
    <reaction evidence="14">
        <text>L-threonyl-[protein] + ATP = O-phospho-L-threonyl-[protein] + ADP + H(+)</text>
        <dbReference type="Rhea" id="RHEA:46608"/>
        <dbReference type="Rhea" id="RHEA-COMP:11060"/>
        <dbReference type="Rhea" id="RHEA-COMP:11605"/>
        <dbReference type="ChEBI" id="CHEBI:15378"/>
        <dbReference type="ChEBI" id="CHEBI:30013"/>
        <dbReference type="ChEBI" id="CHEBI:30616"/>
        <dbReference type="ChEBI" id="CHEBI:61977"/>
        <dbReference type="ChEBI" id="CHEBI:456216"/>
        <dbReference type="EC" id="2.7.11.1"/>
    </reaction>
</comment>
<feature type="signal peptide" evidence="18">
    <location>
        <begin position="1"/>
        <end position="18"/>
    </location>
</feature>
<dbReference type="STRING" id="39946.B8AUW5"/>
<dbReference type="PROSITE" id="PS50948">
    <property type="entry name" value="PAN"/>
    <property type="match status" value="1"/>
</dbReference>
<dbReference type="FunFam" id="1.10.510.10:FF:000060">
    <property type="entry name" value="G-type lectin S-receptor-like serine/threonine-protein kinase"/>
    <property type="match status" value="1"/>
</dbReference>
<dbReference type="CDD" id="cd14066">
    <property type="entry name" value="STKc_IRAK"/>
    <property type="match status" value="1"/>
</dbReference>
<proteinExistence type="predicted"/>
<dbReference type="Gramene" id="BGIOSGA014282-TA">
    <property type="protein sequence ID" value="BGIOSGA014282-PA"/>
    <property type="gene ID" value="BGIOSGA014282"/>
</dbReference>
<dbReference type="SMART" id="SM00473">
    <property type="entry name" value="PAN_AP"/>
    <property type="match status" value="1"/>
</dbReference>
<evidence type="ECO:0000256" key="14">
    <source>
        <dbReference type="ARBA" id="ARBA00047899"/>
    </source>
</evidence>
<dbReference type="InterPro" id="IPR000719">
    <property type="entry name" value="Prot_kinase_dom"/>
</dbReference>
<keyword evidence="11" id="KW-1015">Disulfide bond</keyword>
<dbReference type="Pfam" id="PF08276">
    <property type="entry name" value="PAN_2"/>
    <property type="match status" value="1"/>
</dbReference>